<dbReference type="InterPro" id="IPR000519">
    <property type="entry name" value="P_trefoil_dom"/>
</dbReference>
<dbReference type="PROSITE" id="PS51448">
    <property type="entry name" value="P_TREFOIL_2"/>
    <property type="match status" value="4"/>
</dbReference>
<feature type="disulfide bond" evidence="4">
    <location>
        <begin position="182"/>
        <end position="199"/>
    </location>
</feature>
<keyword evidence="3 4" id="KW-1015">Disulfide bond</keyword>
<dbReference type="InterPro" id="IPR017957">
    <property type="entry name" value="P_trefoil_CS"/>
</dbReference>
<keyword evidence="6" id="KW-1185">Reference proteome</keyword>
<dbReference type="RefSeq" id="XP_033798818.1">
    <property type="nucleotide sequence ID" value="XM_033942927.1"/>
</dbReference>
<proteinExistence type="predicted"/>
<feature type="disulfide bond" evidence="4">
    <location>
        <begin position="172"/>
        <end position="187"/>
    </location>
</feature>
<dbReference type="CDD" id="cd00111">
    <property type="entry name" value="Trefoil"/>
    <property type="match status" value="4"/>
</dbReference>
<gene>
    <name evidence="7" type="primary">LOC117359712</name>
</gene>
<evidence type="ECO:0000256" key="1">
    <source>
        <dbReference type="ARBA" id="ARBA00004613"/>
    </source>
</evidence>
<comment type="subcellular location">
    <subcellularLocation>
        <location evidence="1">Secreted</location>
    </subcellularLocation>
</comment>
<evidence type="ECO:0000259" key="5">
    <source>
        <dbReference type="PROSITE" id="PS51448"/>
    </source>
</evidence>
<feature type="domain" description="P-type" evidence="5">
    <location>
        <begin position="111"/>
        <end position="154"/>
    </location>
</feature>
<dbReference type="OrthoDB" id="10051464at2759"/>
<sequence>MSNLSRDFSASEKRTHLCRWFINHDDSSSISVIIRLMDIGSVLYECTDIRLVLSDDMMHERSSPIDSNLKSMMRLDSMPPVPYEESRAPSFLLPARGLDSVLASITAITYYRCGVAPQARINCGIIGISKQECISKGCCYDSSKPNSIWCFNALPIESTICQAQDPKARVNCGYRGIRATECMNKSCCFDSTIPEVIWCFQPTLQAVTTDCAVADPKSRVNCGPPSITPQQCKSNGCCYDSSIPDVKWCFKPKITTELVQCGLQPKARINCGYPGISQQQCTSKGCCFDSSIPQVIWCFYPEIKKVSST</sequence>
<dbReference type="PANTHER" id="PTHR13826">
    <property type="entry name" value="INTESTINAL TREFOIL FACTOR-RELATED"/>
    <property type="match status" value="1"/>
</dbReference>
<dbReference type="PANTHER" id="PTHR13826:SF14">
    <property type="entry name" value="TREFOIL FACTOR 2"/>
    <property type="match status" value="1"/>
</dbReference>
<dbReference type="GO" id="GO:0005615">
    <property type="term" value="C:extracellular space"/>
    <property type="evidence" value="ECO:0007669"/>
    <property type="project" value="TreeGrafter"/>
</dbReference>
<feature type="domain" description="P-type" evidence="5">
    <location>
        <begin position="159"/>
        <end position="203"/>
    </location>
</feature>
<organism evidence="6 7">
    <name type="scientific">Geotrypetes seraphini</name>
    <name type="common">Gaboon caecilian</name>
    <name type="synonym">Caecilia seraphini</name>
    <dbReference type="NCBI Taxonomy" id="260995"/>
    <lineage>
        <taxon>Eukaryota</taxon>
        <taxon>Metazoa</taxon>
        <taxon>Chordata</taxon>
        <taxon>Craniata</taxon>
        <taxon>Vertebrata</taxon>
        <taxon>Euteleostomi</taxon>
        <taxon>Amphibia</taxon>
        <taxon>Gymnophiona</taxon>
        <taxon>Geotrypetes</taxon>
    </lineage>
</organism>
<evidence type="ECO:0000313" key="7">
    <source>
        <dbReference type="RefSeq" id="XP_033798818.1"/>
    </source>
</evidence>
<keyword evidence="2" id="KW-0964">Secreted</keyword>
<feature type="disulfide bond" evidence="4">
    <location>
        <begin position="261"/>
        <end position="287"/>
    </location>
</feature>
<feature type="domain" description="P-type" evidence="5">
    <location>
        <begin position="209"/>
        <end position="253"/>
    </location>
</feature>
<feature type="disulfide bond" evidence="4">
    <location>
        <begin position="222"/>
        <end position="237"/>
    </location>
</feature>
<dbReference type="PROSITE" id="PS00025">
    <property type="entry name" value="P_TREFOIL_1"/>
    <property type="match status" value="2"/>
</dbReference>
<protein>
    <submittedName>
        <fullName evidence="7">Gastrointestinal growth factor xP4</fullName>
    </submittedName>
</protein>
<feature type="disulfide bond" evidence="4">
    <location>
        <begin position="113"/>
        <end position="139"/>
    </location>
</feature>
<dbReference type="AlphaFoldDB" id="A0A6P8RBN0"/>
<dbReference type="Gene3D" id="4.10.110.10">
    <property type="entry name" value="Spasmolytic Protein, domain 1"/>
    <property type="match status" value="4"/>
</dbReference>
<dbReference type="FunFam" id="4.10.110.10:FF:000006">
    <property type="entry name" value="Trefoil factor 1"/>
    <property type="match status" value="4"/>
</dbReference>
<dbReference type="SMART" id="SM00018">
    <property type="entry name" value="PD"/>
    <property type="match status" value="4"/>
</dbReference>
<dbReference type="InterPro" id="IPR044913">
    <property type="entry name" value="P_trefoil_dom_sf"/>
</dbReference>
<dbReference type="SUPFAM" id="SSF57492">
    <property type="entry name" value="Trefoil"/>
    <property type="match status" value="4"/>
</dbReference>
<evidence type="ECO:0000313" key="6">
    <source>
        <dbReference type="Proteomes" id="UP000515159"/>
    </source>
</evidence>
<dbReference type="InterPro" id="IPR017994">
    <property type="entry name" value="P_trefoil_chordata"/>
</dbReference>
<feature type="disulfide bond" evidence="4">
    <location>
        <begin position="232"/>
        <end position="249"/>
    </location>
</feature>
<name>A0A6P8RBN0_GEOSA</name>
<dbReference type="PRINTS" id="PR00680">
    <property type="entry name" value="PTREFOIL"/>
</dbReference>
<feature type="disulfide bond" evidence="4">
    <location>
        <begin position="123"/>
        <end position="138"/>
    </location>
</feature>
<dbReference type="Pfam" id="PF00088">
    <property type="entry name" value="Trefoil"/>
    <property type="match status" value="4"/>
</dbReference>
<evidence type="ECO:0000256" key="3">
    <source>
        <dbReference type="ARBA" id="ARBA00023157"/>
    </source>
</evidence>
<reference evidence="7" key="1">
    <citation type="submission" date="2025-08" db="UniProtKB">
        <authorList>
            <consortium name="RefSeq"/>
        </authorList>
    </citation>
    <scope>IDENTIFICATION</scope>
</reference>
<feature type="disulfide bond" evidence="4">
    <location>
        <begin position="133"/>
        <end position="150"/>
    </location>
</feature>
<dbReference type="GeneID" id="117359712"/>
<feature type="disulfide bond" evidence="4">
    <location>
        <begin position="281"/>
        <end position="298"/>
    </location>
</feature>
<dbReference type="KEGG" id="gsh:117359712"/>
<evidence type="ECO:0000256" key="2">
    <source>
        <dbReference type="ARBA" id="ARBA00022525"/>
    </source>
</evidence>
<dbReference type="Proteomes" id="UP000515159">
    <property type="component" value="Chromosome 4"/>
</dbReference>
<dbReference type="InParanoid" id="A0A6P8RBN0"/>
<feature type="disulfide bond" evidence="4">
    <location>
        <begin position="271"/>
        <end position="286"/>
    </location>
</feature>
<comment type="caution">
    <text evidence="4">Lacks conserved residue(s) required for the propagation of feature annotation.</text>
</comment>
<feature type="domain" description="P-type" evidence="5">
    <location>
        <begin position="259"/>
        <end position="302"/>
    </location>
</feature>
<evidence type="ECO:0000256" key="4">
    <source>
        <dbReference type="PROSITE-ProRule" id="PRU00779"/>
    </source>
</evidence>
<accession>A0A6P8RBN0</accession>